<dbReference type="InterPro" id="IPR006680">
    <property type="entry name" value="Amidohydro-rel"/>
</dbReference>
<name>A0A2S5GPB9_9BURK</name>
<dbReference type="Pfam" id="PF01979">
    <property type="entry name" value="Amidohydro_1"/>
    <property type="match status" value="1"/>
</dbReference>
<gene>
    <name evidence="2" type="ORF">C4E15_19205</name>
</gene>
<evidence type="ECO:0000313" key="3">
    <source>
        <dbReference type="Proteomes" id="UP000239990"/>
    </source>
</evidence>
<dbReference type="NCBIfam" id="NF011990">
    <property type="entry name" value="PRK15446.2-6"/>
    <property type="match status" value="1"/>
</dbReference>
<dbReference type="RefSeq" id="WP_104144581.1">
    <property type="nucleotide sequence ID" value="NZ_PREU01000008.1"/>
</dbReference>
<comment type="caution">
    <text evidence="2">The sequence shown here is derived from an EMBL/GenBank/DDBJ whole genome shotgun (WGS) entry which is preliminary data.</text>
</comment>
<dbReference type="Proteomes" id="UP000239990">
    <property type="component" value="Unassembled WGS sequence"/>
</dbReference>
<dbReference type="NCBIfam" id="NF011984">
    <property type="entry name" value="PRK15446.1-5"/>
    <property type="match status" value="1"/>
</dbReference>
<sequence length="399" mass="42660">MPSSYLTHARVIMPDRVLENSAVLIDDGRIVAIEPDGARADRVVDLQGQTLMPGLIDLHCDAIEKEAEPRSRVLFPFDFAVAQVDRRNAAAGITTPFHALSFANNEWGVRNNQTAAQVVRAVHAFRPHSLVDNRVHCRYEVTDPTSVDVLRALMDEGAVDLLSVMDHSPGQGQFKTLESYLQYMMGNHAMSREQAEEAAHAKTRAKDGAVTRVQALLAHAHALGIATASHDDDSVQRIATMRNLGVSMSEFPITLDTARAAVSCGLPTILGAPNVLRGQSQSGSMRAIDAIRAGVASCLCSDYQPSTLIAAAFAVAAQTDLSWPQAIALVTANPADACGLSDRGRIAVGQRADLVAVAQVGALPLISHTWSAGRLVFSTHYLPTRTHAAASPEAQREAA</sequence>
<dbReference type="AlphaFoldDB" id="A0A2S5GPB9"/>
<dbReference type="EMBL" id="PREU01000008">
    <property type="protein sequence ID" value="PPA74808.1"/>
    <property type="molecule type" value="Genomic_DNA"/>
</dbReference>
<evidence type="ECO:0000313" key="2">
    <source>
        <dbReference type="EMBL" id="PPA74808.1"/>
    </source>
</evidence>
<dbReference type="GO" id="GO:0019700">
    <property type="term" value="P:organic phosphonate catabolic process"/>
    <property type="evidence" value="ECO:0007669"/>
    <property type="project" value="InterPro"/>
</dbReference>
<dbReference type="PIRSF" id="PIRSF038971">
    <property type="entry name" value="PhnM"/>
    <property type="match status" value="1"/>
</dbReference>
<feature type="domain" description="Amidohydrolase-related" evidence="1">
    <location>
        <begin position="51"/>
        <end position="358"/>
    </location>
</feature>
<dbReference type="InterPro" id="IPR032466">
    <property type="entry name" value="Metal_Hydrolase"/>
</dbReference>
<accession>A0A2S5GPB9</accession>
<dbReference type="OrthoDB" id="9785413at2"/>
<dbReference type="NCBIfam" id="TIGR02318">
    <property type="entry name" value="phosphono_phnM"/>
    <property type="match status" value="1"/>
</dbReference>
<dbReference type="GO" id="GO:0016810">
    <property type="term" value="F:hydrolase activity, acting on carbon-nitrogen (but not peptide) bonds"/>
    <property type="evidence" value="ECO:0007669"/>
    <property type="project" value="InterPro"/>
</dbReference>
<dbReference type="InterPro" id="IPR011059">
    <property type="entry name" value="Metal-dep_hydrolase_composite"/>
</dbReference>
<protein>
    <submittedName>
        <fullName evidence="2">Alpha-D-ribose 1-methylphosphonate 5-triphosphate diphosphatase</fullName>
    </submittedName>
</protein>
<proteinExistence type="predicted"/>
<dbReference type="Gene3D" id="2.30.40.10">
    <property type="entry name" value="Urease, subunit C, domain 1"/>
    <property type="match status" value="1"/>
</dbReference>
<dbReference type="NCBIfam" id="NF011989">
    <property type="entry name" value="PRK15446.2-5"/>
    <property type="match status" value="1"/>
</dbReference>
<reference evidence="2 3" key="1">
    <citation type="submission" date="2018-02" db="EMBL/GenBank/DDBJ databases">
        <title>Draft Genome of Achromobacter spanius stain 6.</title>
        <authorList>
            <person name="Gunasekera T.S."/>
            <person name="Radwan O."/>
            <person name="Ruiz O.N."/>
        </authorList>
    </citation>
    <scope>NUCLEOTIDE SEQUENCE [LARGE SCALE GENOMIC DNA]</scope>
    <source>
        <strain evidence="2 3">6</strain>
    </source>
</reference>
<dbReference type="SUPFAM" id="SSF51338">
    <property type="entry name" value="Composite domain of metallo-dependent hydrolases"/>
    <property type="match status" value="1"/>
</dbReference>
<organism evidence="2 3">
    <name type="scientific">Achromobacter spanius</name>
    <dbReference type="NCBI Taxonomy" id="217203"/>
    <lineage>
        <taxon>Bacteria</taxon>
        <taxon>Pseudomonadati</taxon>
        <taxon>Pseudomonadota</taxon>
        <taxon>Betaproteobacteria</taxon>
        <taxon>Burkholderiales</taxon>
        <taxon>Alcaligenaceae</taxon>
        <taxon>Achromobacter</taxon>
    </lineage>
</organism>
<evidence type="ECO:0000259" key="1">
    <source>
        <dbReference type="Pfam" id="PF01979"/>
    </source>
</evidence>
<dbReference type="PANTHER" id="PTHR43135:SF3">
    <property type="entry name" value="ALPHA-D-RIBOSE 1-METHYLPHOSPHONATE 5-TRIPHOSPHATE DIPHOSPHATASE"/>
    <property type="match status" value="1"/>
</dbReference>
<dbReference type="PANTHER" id="PTHR43135">
    <property type="entry name" value="ALPHA-D-RIBOSE 1-METHYLPHOSPHONATE 5-TRIPHOSPHATE DIPHOSPHATASE"/>
    <property type="match status" value="1"/>
</dbReference>
<dbReference type="SUPFAM" id="SSF51556">
    <property type="entry name" value="Metallo-dependent hydrolases"/>
    <property type="match status" value="1"/>
</dbReference>
<dbReference type="InterPro" id="IPR051781">
    <property type="entry name" value="Metallo-dep_Hydrolase"/>
</dbReference>
<dbReference type="InterPro" id="IPR012696">
    <property type="entry name" value="PhnM"/>
</dbReference>
<dbReference type="Gene3D" id="3.20.20.140">
    <property type="entry name" value="Metal-dependent hydrolases"/>
    <property type="match status" value="1"/>
</dbReference>
<dbReference type="NCBIfam" id="NF011987">
    <property type="entry name" value="PRK15446.2-3"/>
    <property type="match status" value="1"/>
</dbReference>